<sequence>MKQRSIFEFTQRKVESTNEIIEIMSENELDNTDTATEESCFSVTIETKLEDISCPICNINIGKLTLSDRTDHVDTCLVRVTFVQEPPKPLLKQENPRPPTQQEELDSNKRRKLEIPKDAEKLKYMNSTPSSTKSDQIKVPKSITPSKGNRKPIPHLKRMSFPINPPTKQQSYQISVDAFSFAPDDNITQYFLTHFHSDHYGGISKKWAYERVFTDDDFDNDSKYTRIIYCTEITGKLLTLYFSIDPRFIKHLKMDTRYLVKSYNGEAVEDGGIESMEGNGPGLYVTPITANHCPGAAIFLFESIGLNGQKYRILHCGDFRVNKEILCHPLLEPFNLQSRSPNEVLKIDKIYLDTTYMSPVYNFPAQELVCETVATMFQDLLLEQQQGESLFSTWFGMLTQSRITDFLRIQQQPTTKKKKKFLILVGTYVIGKEKLAITISKKLDNCPIYVSNINSRKSKLEILKTYQDQYLDQVLTSDDLGDTHPSECVIHLVPMKIVSSIQELSNYFNHNRYYESFERCIGLRPTGWSFVPGGNRGIKQDESLEPKNHLHMVADIMSIRPQFSYLNNILSQSPPVIKSSTKGKPDRQLYRIYALPYSEHSSFRELAYFVVFMKSDIVIPTVNVENSTNARNMDAMIEIWNLVQRIKFGGLKAVDRNIDMEVIEKFENITLDSF</sequence>
<comment type="caution">
    <text evidence="3">The sequence shown here is derived from an EMBL/GenBank/DDBJ whole genome shotgun (WGS) entry which is preliminary data.</text>
</comment>
<dbReference type="OrthoDB" id="262529at2759"/>
<dbReference type="GeneID" id="73471171"/>
<evidence type="ECO:0000313" key="4">
    <source>
        <dbReference type="Proteomes" id="UP000694255"/>
    </source>
</evidence>
<feature type="compositionally biased region" description="Polar residues" evidence="1">
    <location>
        <begin position="125"/>
        <end position="134"/>
    </location>
</feature>
<dbReference type="GO" id="GO:0003684">
    <property type="term" value="F:damaged DNA binding"/>
    <property type="evidence" value="ECO:0007669"/>
    <property type="project" value="TreeGrafter"/>
</dbReference>
<dbReference type="EMBL" id="JAGSYN010000184">
    <property type="protein sequence ID" value="KAG7662109.1"/>
    <property type="molecule type" value="Genomic_DNA"/>
</dbReference>
<feature type="compositionally biased region" description="Basic residues" evidence="1">
    <location>
        <begin position="148"/>
        <end position="158"/>
    </location>
</feature>
<dbReference type="GO" id="GO:0036297">
    <property type="term" value="P:interstrand cross-link repair"/>
    <property type="evidence" value="ECO:0007669"/>
    <property type="project" value="TreeGrafter"/>
</dbReference>
<organism evidence="3 4">
    <name type="scientific">[Candida] subhashii</name>
    <dbReference type="NCBI Taxonomy" id="561895"/>
    <lineage>
        <taxon>Eukaryota</taxon>
        <taxon>Fungi</taxon>
        <taxon>Dikarya</taxon>
        <taxon>Ascomycota</taxon>
        <taxon>Saccharomycotina</taxon>
        <taxon>Pichiomycetes</taxon>
        <taxon>Debaryomycetaceae</taxon>
        <taxon>Spathaspora</taxon>
    </lineage>
</organism>
<dbReference type="AlphaFoldDB" id="A0A8J5QHE7"/>
<name>A0A8J5QHE7_9ASCO</name>
<dbReference type="PANTHER" id="PTHR23240:SF6">
    <property type="entry name" value="DNA CROSS-LINK REPAIR 1A PROTEIN"/>
    <property type="match status" value="1"/>
</dbReference>
<proteinExistence type="predicted"/>
<reference evidence="3 4" key="1">
    <citation type="journal article" date="2021" name="DNA Res.">
        <title>Genome analysis of Candida subhashii reveals its hybrid nature and dual mitochondrial genome conformations.</title>
        <authorList>
            <person name="Mixao V."/>
            <person name="Hegedusova E."/>
            <person name="Saus E."/>
            <person name="Pryszcz L.P."/>
            <person name="Cillingova A."/>
            <person name="Nosek J."/>
            <person name="Gabaldon T."/>
        </authorList>
    </citation>
    <scope>NUCLEOTIDE SEQUENCE [LARGE SCALE GENOMIC DNA]</scope>
    <source>
        <strain evidence="3 4">CBS 10753</strain>
    </source>
</reference>
<dbReference type="InterPro" id="IPR011084">
    <property type="entry name" value="DRMBL"/>
</dbReference>
<accession>A0A8J5QHE7</accession>
<protein>
    <submittedName>
        <fullName evidence="3">Pso2</fullName>
    </submittedName>
</protein>
<dbReference type="Proteomes" id="UP000694255">
    <property type="component" value="Unassembled WGS sequence"/>
</dbReference>
<dbReference type="GO" id="GO:0006303">
    <property type="term" value="P:double-strand break repair via nonhomologous end joining"/>
    <property type="evidence" value="ECO:0007669"/>
    <property type="project" value="TreeGrafter"/>
</dbReference>
<feature type="compositionally biased region" description="Basic and acidic residues" evidence="1">
    <location>
        <begin position="113"/>
        <end position="123"/>
    </location>
</feature>
<evidence type="ECO:0000313" key="3">
    <source>
        <dbReference type="EMBL" id="KAG7662109.1"/>
    </source>
</evidence>
<evidence type="ECO:0000259" key="2">
    <source>
        <dbReference type="Pfam" id="PF07522"/>
    </source>
</evidence>
<keyword evidence="4" id="KW-1185">Reference proteome</keyword>
<dbReference type="PANTHER" id="PTHR23240">
    <property type="entry name" value="DNA CROSS-LINK REPAIR PROTEIN PSO2/SNM1-RELATED"/>
    <property type="match status" value="1"/>
</dbReference>
<dbReference type="RefSeq" id="XP_049262342.1">
    <property type="nucleotide sequence ID" value="XM_049408322.1"/>
</dbReference>
<feature type="domain" description="DNA repair metallo-beta-lactamase" evidence="2">
    <location>
        <begin position="483"/>
        <end position="625"/>
    </location>
</feature>
<dbReference type="GO" id="GO:0035312">
    <property type="term" value="F:5'-3' DNA exonuclease activity"/>
    <property type="evidence" value="ECO:0007669"/>
    <property type="project" value="TreeGrafter"/>
</dbReference>
<dbReference type="CDD" id="cd16273">
    <property type="entry name" value="SNM1A-1C-like_MBL-fold"/>
    <property type="match status" value="1"/>
</dbReference>
<evidence type="ECO:0000256" key="1">
    <source>
        <dbReference type="SAM" id="MobiDB-lite"/>
    </source>
</evidence>
<gene>
    <name evidence="3" type="ORF">J8A68_004371</name>
</gene>
<dbReference type="Pfam" id="PF07522">
    <property type="entry name" value="DRMBL"/>
    <property type="match status" value="1"/>
</dbReference>
<feature type="region of interest" description="Disordered" evidence="1">
    <location>
        <begin position="87"/>
        <end position="161"/>
    </location>
</feature>